<dbReference type="EMBL" id="CAADFZ010000147">
    <property type="protein sequence ID" value="VFK67544.1"/>
    <property type="molecule type" value="Genomic_DNA"/>
</dbReference>
<evidence type="ECO:0000313" key="1">
    <source>
        <dbReference type="EMBL" id="VFK67544.1"/>
    </source>
</evidence>
<name>A0A451B392_9GAMM</name>
<dbReference type="AlphaFoldDB" id="A0A451B392"/>
<accession>A0A451B392</accession>
<gene>
    <name evidence="1" type="ORF">BECKUNK1418G_GA0071005_11475</name>
    <name evidence="2" type="ORF">BECKUNK1418H_GA0071006_11365</name>
</gene>
<organism evidence="2">
    <name type="scientific">Candidatus Kentrum sp. UNK</name>
    <dbReference type="NCBI Taxonomy" id="2126344"/>
    <lineage>
        <taxon>Bacteria</taxon>
        <taxon>Pseudomonadati</taxon>
        <taxon>Pseudomonadota</taxon>
        <taxon>Gammaproteobacteria</taxon>
        <taxon>Candidatus Kentrum</taxon>
    </lineage>
</organism>
<protein>
    <recommendedName>
        <fullName evidence="3">DUF4258 domain-containing protein</fullName>
    </recommendedName>
</protein>
<reference evidence="2" key="1">
    <citation type="submission" date="2019-02" db="EMBL/GenBank/DDBJ databases">
        <authorList>
            <person name="Gruber-Vodicka R. H."/>
            <person name="Seah K. B. B."/>
        </authorList>
    </citation>
    <scope>NUCLEOTIDE SEQUENCE</scope>
    <source>
        <strain evidence="2">BECK_BY19</strain>
        <strain evidence="1">BECK_BY8</strain>
    </source>
</reference>
<sequence length="94" mass="10898">MRWNWSLKWKRGIAVEIKFSRHAKQRARLYGIPASTVQDILQEMDLPTGEHEIVKSVPGFAYPLKIVVSAKNQTFTVITNYPFKKGKKHESTIR</sequence>
<evidence type="ECO:0008006" key="3">
    <source>
        <dbReference type="Google" id="ProtNLM"/>
    </source>
</evidence>
<proteinExistence type="predicted"/>
<dbReference type="EMBL" id="CAADGD010000136">
    <property type="protein sequence ID" value="VFK72745.1"/>
    <property type="molecule type" value="Genomic_DNA"/>
</dbReference>
<evidence type="ECO:0000313" key="2">
    <source>
        <dbReference type="EMBL" id="VFK72745.1"/>
    </source>
</evidence>